<organism evidence="1 2">
    <name type="scientific">Necator americanus</name>
    <name type="common">Human hookworm</name>
    <dbReference type="NCBI Taxonomy" id="51031"/>
    <lineage>
        <taxon>Eukaryota</taxon>
        <taxon>Metazoa</taxon>
        <taxon>Ecdysozoa</taxon>
        <taxon>Nematoda</taxon>
        <taxon>Chromadorea</taxon>
        <taxon>Rhabditida</taxon>
        <taxon>Rhabditina</taxon>
        <taxon>Rhabditomorpha</taxon>
        <taxon>Strongyloidea</taxon>
        <taxon>Ancylostomatidae</taxon>
        <taxon>Bunostominae</taxon>
        <taxon>Necator</taxon>
    </lineage>
</organism>
<evidence type="ECO:0000313" key="2">
    <source>
        <dbReference type="Proteomes" id="UP001303046"/>
    </source>
</evidence>
<protein>
    <submittedName>
        <fullName evidence="1">Uncharacterized protein</fullName>
    </submittedName>
</protein>
<sequence length="143" mass="17086">MLDYQTRKRVDDADSLTECIQDAAKKTFPVLAPRKKYLRTISTFNSLCVARITVDFNREKRLRRRLRRQLKRDHENEWTSRAKEFEKVWEDKNPRKAYTVLRQYSGKMKRYLPVLNTANGVAVGEATLPSWREHFNNLLNRQI</sequence>
<keyword evidence="2" id="KW-1185">Reference proteome</keyword>
<proteinExistence type="predicted"/>
<reference evidence="1 2" key="1">
    <citation type="submission" date="2023-08" db="EMBL/GenBank/DDBJ databases">
        <title>A Necator americanus chromosomal reference genome.</title>
        <authorList>
            <person name="Ilik V."/>
            <person name="Petrzelkova K.J."/>
            <person name="Pardy F."/>
            <person name="Fuh T."/>
            <person name="Niatou-Singa F.S."/>
            <person name="Gouil Q."/>
            <person name="Baker L."/>
            <person name="Ritchie M.E."/>
            <person name="Jex A.R."/>
            <person name="Gazzola D."/>
            <person name="Li H."/>
            <person name="Toshio Fujiwara R."/>
            <person name="Zhan B."/>
            <person name="Aroian R.V."/>
            <person name="Pafco B."/>
            <person name="Schwarz E.M."/>
        </authorList>
    </citation>
    <scope>NUCLEOTIDE SEQUENCE [LARGE SCALE GENOMIC DNA]</scope>
    <source>
        <strain evidence="1 2">Aroian</strain>
        <tissue evidence="1">Whole animal</tissue>
    </source>
</reference>
<dbReference type="Proteomes" id="UP001303046">
    <property type="component" value="Unassembled WGS sequence"/>
</dbReference>
<gene>
    <name evidence="1" type="primary">Necator_chrX.g23372</name>
    <name evidence="1" type="ORF">RB195_023209</name>
</gene>
<evidence type="ECO:0000313" key="1">
    <source>
        <dbReference type="EMBL" id="KAK6762403.1"/>
    </source>
</evidence>
<comment type="caution">
    <text evidence="1">The sequence shown here is derived from an EMBL/GenBank/DDBJ whole genome shotgun (WGS) entry which is preliminary data.</text>
</comment>
<name>A0ABR1EIJ4_NECAM</name>
<accession>A0ABR1EIJ4</accession>
<dbReference type="EMBL" id="JAVFWL010000006">
    <property type="protein sequence ID" value="KAK6762403.1"/>
    <property type="molecule type" value="Genomic_DNA"/>
</dbReference>